<evidence type="ECO:0000256" key="8">
    <source>
        <dbReference type="ARBA" id="ARBA00048617"/>
    </source>
</evidence>
<dbReference type="EC" id="4.2.1.75" evidence="3 9"/>
<protein>
    <recommendedName>
        <fullName evidence="7 9">Uroporphyrinogen-III synthase</fullName>
        <ecNumber evidence="3 9">4.2.1.75</ecNumber>
    </recommendedName>
</protein>
<dbReference type="Proteomes" id="UP000269438">
    <property type="component" value="Unassembled WGS sequence"/>
</dbReference>
<comment type="similarity">
    <text evidence="2 9">Belongs to the uroporphyrinogen-III synthase family.</text>
</comment>
<dbReference type="InterPro" id="IPR003754">
    <property type="entry name" value="4pyrrol_synth_uPrphyn_synth"/>
</dbReference>
<dbReference type="Pfam" id="PF02602">
    <property type="entry name" value="HEM4"/>
    <property type="match status" value="1"/>
</dbReference>
<dbReference type="AlphaFoldDB" id="A0A3L7ARS2"/>
<comment type="function">
    <text evidence="6 9">Catalyzes cyclization of the linear tetrapyrrole, hydroxymethylbilane, to the macrocyclic uroporphyrinogen III.</text>
</comment>
<dbReference type="InterPro" id="IPR039793">
    <property type="entry name" value="UROS/Hem4"/>
</dbReference>
<evidence type="ECO:0000313" key="12">
    <source>
        <dbReference type="Proteomes" id="UP000269438"/>
    </source>
</evidence>
<sequence length="279" mass="28793">MNTHADPAIHGTCSALAGRRVLVPRDGRWGVQVAENLTAHGATPVIAPVIDFEPAPDAAALEQALEQLAAGTFDWVTVTSATTVRVLRAHAAKIPETTRIAAVGTATAAALAEARYRVDLMPPEDHTARGLVASFGALHAHPGLGRVLVLDSALAGPTLVDGLAALGADVTRVHAYCTIPVELTPEVRTALALGDIDAILVTSGSVAVQIITQVPDLSADVVRVSIGDRTTEAAEAAGLAITIEAPIRHAESMIEALETHYSQTTPGLVVPDHGGEDTP</sequence>
<evidence type="ECO:0000256" key="6">
    <source>
        <dbReference type="ARBA" id="ARBA00037589"/>
    </source>
</evidence>
<dbReference type="OrthoDB" id="9815856at2"/>
<evidence type="ECO:0000256" key="4">
    <source>
        <dbReference type="ARBA" id="ARBA00023239"/>
    </source>
</evidence>
<dbReference type="PANTHER" id="PTHR38042">
    <property type="entry name" value="UROPORPHYRINOGEN-III SYNTHASE, CHLOROPLASTIC"/>
    <property type="match status" value="1"/>
</dbReference>
<dbReference type="GO" id="GO:0004852">
    <property type="term" value="F:uroporphyrinogen-III synthase activity"/>
    <property type="evidence" value="ECO:0007669"/>
    <property type="project" value="UniProtKB-UniRule"/>
</dbReference>
<evidence type="ECO:0000256" key="9">
    <source>
        <dbReference type="RuleBase" id="RU366031"/>
    </source>
</evidence>
<keyword evidence="5 9" id="KW-0627">Porphyrin biosynthesis</keyword>
<evidence type="ECO:0000313" key="11">
    <source>
        <dbReference type="EMBL" id="RLP82260.1"/>
    </source>
</evidence>
<dbReference type="SUPFAM" id="SSF69618">
    <property type="entry name" value="HemD-like"/>
    <property type="match status" value="1"/>
</dbReference>
<reference evidence="11 12" key="1">
    <citation type="submission" date="2018-10" db="EMBL/GenBank/DDBJ databases">
        <authorList>
            <person name="Li J."/>
        </authorList>
    </citation>
    <scope>NUCLEOTIDE SEQUENCE [LARGE SCALE GENOMIC DNA]</scope>
    <source>
        <strain evidence="11 12">JCM 11654</strain>
    </source>
</reference>
<evidence type="ECO:0000259" key="10">
    <source>
        <dbReference type="Pfam" id="PF02602"/>
    </source>
</evidence>
<evidence type="ECO:0000256" key="2">
    <source>
        <dbReference type="ARBA" id="ARBA00008133"/>
    </source>
</evidence>
<keyword evidence="4 9" id="KW-0456">Lyase</keyword>
<comment type="caution">
    <text evidence="11">The sequence shown here is derived from an EMBL/GenBank/DDBJ whole genome shotgun (WGS) entry which is preliminary data.</text>
</comment>
<dbReference type="RefSeq" id="WP_121688797.1">
    <property type="nucleotide sequence ID" value="NZ_RCUY01000009.1"/>
</dbReference>
<dbReference type="Gene3D" id="3.40.50.10090">
    <property type="match status" value="2"/>
</dbReference>
<proteinExistence type="inferred from homology"/>
<gene>
    <name evidence="11" type="ORF">D9V34_10720</name>
</gene>
<dbReference type="EMBL" id="RCUY01000009">
    <property type="protein sequence ID" value="RLP82260.1"/>
    <property type="molecule type" value="Genomic_DNA"/>
</dbReference>
<evidence type="ECO:0000256" key="1">
    <source>
        <dbReference type="ARBA" id="ARBA00004772"/>
    </source>
</evidence>
<comment type="pathway">
    <text evidence="1 9">Porphyrin-containing compound metabolism; protoporphyrin-IX biosynthesis; coproporphyrinogen-III from 5-aminolevulinate: step 3/4.</text>
</comment>
<organism evidence="11 12">
    <name type="scientific">Mycetocola lacteus</name>
    <dbReference type="NCBI Taxonomy" id="76637"/>
    <lineage>
        <taxon>Bacteria</taxon>
        <taxon>Bacillati</taxon>
        <taxon>Actinomycetota</taxon>
        <taxon>Actinomycetes</taxon>
        <taxon>Micrococcales</taxon>
        <taxon>Microbacteriaceae</taxon>
        <taxon>Mycetocola</taxon>
    </lineage>
</organism>
<dbReference type="PANTHER" id="PTHR38042:SF1">
    <property type="entry name" value="UROPORPHYRINOGEN-III SYNTHASE, CHLOROPLASTIC"/>
    <property type="match status" value="1"/>
</dbReference>
<dbReference type="GO" id="GO:0006780">
    <property type="term" value="P:uroporphyrinogen III biosynthetic process"/>
    <property type="evidence" value="ECO:0007669"/>
    <property type="project" value="UniProtKB-UniRule"/>
</dbReference>
<dbReference type="CDD" id="cd06578">
    <property type="entry name" value="HemD"/>
    <property type="match status" value="1"/>
</dbReference>
<accession>A0A3L7ARS2</accession>
<feature type="domain" description="Tetrapyrrole biosynthesis uroporphyrinogen III synthase" evidence="10">
    <location>
        <begin position="33"/>
        <end position="255"/>
    </location>
</feature>
<keyword evidence="12" id="KW-1185">Reference proteome</keyword>
<name>A0A3L7ARS2_9MICO</name>
<evidence type="ECO:0000256" key="7">
    <source>
        <dbReference type="ARBA" id="ARBA00040167"/>
    </source>
</evidence>
<evidence type="ECO:0000256" key="5">
    <source>
        <dbReference type="ARBA" id="ARBA00023244"/>
    </source>
</evidence>
<dbReference type="UniPathway" id="UPA00251">
    <property type="reaction ID" value="UER00320"/>
</dbReference>
<evidence type="ECO:0000256" key="3">
    <source>
        <dbReference type="ARBA" id="ARBA00013109"/>
    </source>
</evidence>
<comment type="catalytic activity">
    <reaction evidence="8 9">
        <text>hydroxymethylbilane = uroporphyrinogen III + H2O</text>
        <dbReference type="Rhea" id="RHEA:18965"/>
        <dbReference type="ChEBI" id="CHEBI:15377"/>
        <dbReference type="ChEBI" id="CHEBI:57308"/>
        <dbReference type="ChEBI" id="CHEBI:57845"/>
        <dbReference type="EC" id="4.2.1.75"/>
    </reaction>
</comment>
<dbReference type="InterPro" id="IPR036108">
    <property type="entry name" value="4pyrrol_syn_uPrphyn_synt_sf"/>
</dbReference>
<dbReference type="GO" id="GO:0006782">
    <property type="term" value="P:protoporphyrinogen IX biosynthetic process"/>
    <property type="evidence" value="ECO:0007669"/>
    <property type="project" value="UniProtKB-UniRule"/>
</dbReference>